<name>A0ABP9QFI6_9PSEU</name>
<organism evidence="1 2">
    <name type="scientific">Amycolatopsis dongchuanensis</name>
    <dbReference type="NCBI Taxonomy" id="1070866"/>
    <lineage>
        <taxon>Bacteria</taxon>
        <taxon>Bacillati</taxon>
        <taxon>Actinomycetota</taxon>
        <taxon>Actinomycetes</taxon>
        <taxon>Pseudonocardiales</taxon>
        <taxon>Pseudonocardiaceae</taxon>
        <taxon>Amycolatopsis</taxon>
    </lineage>
</organism>
<evidence type="ECO:0000313" key="2">
    <source>
        <dbReference type="Proteomes" id="UP001500192"/>
    </source>
</evidence>
<sequence>MVPGHGRARPGRAALPVQPFLNCAADTVARVGALELDALRVLLPVHCLDPASRPEIRRSPSLVTAAWFDDGDRAARTPAGVTLDGGRSPIADHLISLDHAKWSPDAFAGLLADLAARRGSTTPLLLTVRRN</sequence>
<proteinExistence type="predicted"/>
<comment type="caution">
    <text evidence="1">The sequence shown here is derived from an EMBL/GenBank/DDBJ whole genome shotgun (WGS) entry which is preliminary data.</text>
</comment>
<evidence type="ECO:0000313" key="1">
    <source>
        <dbReference type="EMBL" id="GAA5161132.1"/>
    </source>
</evidence>
<dbReference type="RefSeq" id="WP_143249926.1">
    <property type="nucleotide sequence ID" value="NZ_BAABIB010000058.1"/>
</dbReference>
<protein>
    <submittedName>
        <fullName evidence="1">Uncharacterized protein</fullName>
    </submittedName>
</protein>
<reference evidence="2" key="1">
    <citation type="journal article" date="2019" name="Int. J. Syst. Evol. Microbiol.">
        <title>The Global Catalogue of Microorganisms (GCM) 10K type strain sequencing project: providing services to taxonomists for standard genome sequencing and annotation.</title>
        <authorList>
            <consortium name="The Broad Institute Genomics Platform"/>
            <consortium name="The Broad Institute Genome Sequencing Center for Infectious Disease"/>
            <person name="Wu L."/>
            <person name="Ma J."/>
        </authorList>
    </citation>
    <scope>NUCLEOTIDE SEQUENCE [LARGE SCALE GENOMIC DNA]</scope>
    <source>
        <strain evidence="2">JCM 18054</strain>
    </source>
</reference>
<dbReference type="Proteomes" id="UP001500192">
    <property type="component" value="Unassembled WGS sequence"/>
</dbReference>
<gene>
    <name evidence="1" type="ORF">GCM10023214_25950</name>
</gene>
<dbReference type="EMBL" id="BAABIB010000058">
    <property type="protein sequence ID" value="GAA5161132.1"/>
    <property type="molecule type" value="Genomic_DNA"/>
</dbReference>
<accession>A0ABP9QFI6</accession>
<keyword evidence="2" id="KW-1185">Reference proteome</keyword>